<sequence length="145" mass="16490">MAAERLRDAPWMVPSILDPMFSQGGGTSDMIFFIAAAIKHAEPLSLRPEDITNIIEAYQPWRIHMCRGPDQWNTAWSSIRWILSKSPAFEPDNLVQGHWRMTGMPLVRTPDQLSSRIMTEAERTAFLTWLGEYAPIINEPEGPPL</sequence>
<protein>
    <submittedName>
        <fullName evidence="1">Uncharacterized protein</fullName>
    </submittedName>
</protein>
<reference evidence="1 2" key="1">
    <citation type="submission" date="2014-04" db="EMBL/GenBank/DDBJ databases">
        <authorList>
            <consortium name="DOE Joint Genome Institute"/>
            <person name="Kuo A."/>
            <person name="Girlanda M."/>
            <person name="Perotto S."/>
            <person name="Kohler A."/>
            <person name="Nagy L.G."/>
            <person name="Floudas D."/>
            <person name="Copeland A."/>
            <person name="Barry K.W."/>
            <person name="Cichocki N."/>
            <person name="Veneault-Fourrey C."/>
            <person name="LaButti K."/>
            <person name="Lindquist E.A."/>
            <person name="Lipzen A."/>
            <person name="Lundell T."/>
            <person name="Morin E."/>
            <person name="Murat C."/>
            <person name="Sun H."/>
            <person name="Tunlid A."/>
            <person name="Henrissat B."/>
            <person name="Grigoriev I.V."/>
            <person name="Hibbett D.S."/>
            <person name="Martin F."/>
            <person name="Nordberg H.P."/>
            <person name="Cantor M.N."/>
            <person name="Hua S.X."/>
        </authorList>
    </citation>
    <scope>NUCLEOTIDE SEQUENCE [LARGE SCALE GENOMIC DNA]</scope>
    <source>
        <strain evidence="1 2">MUT 4182</strain>
    </source>
</reference>
<dbReference type="HOGENOM" id="CLU_125122_0_0_1"/>
<proteinExistence type="predicted"/>
<evidence type="ECO:0000313" key="1">
    <source>
        <dbReference type="EMBL" id="KIO24366.1"/>
    </source>
</evidence>
<dbReference type="OrthoDB" id="3277850at2759"/>
<evidence type="ECO:0000313" key="2">
    <source>
        <dbReference type="Proteomes" id="UP000054248"/>
    </source>
</evidence>
<name>A0A0C3QEN4_9AGAM</name>
<keyword evidence="2" id="KW-1185">Reference proteome</keyword>
<organism evidence="1 2">
    <name type="scientific">Tulasnella calospora MUT 4182</name>
    <dbReference type="NCBI Taxonomy" id="1051891"/>
    <lineage>
        <taxon>Eukaryota</taxon>
        <taxon>Fungi</taxon>
        <taxon>Dikarya</taxon>
        <taxon>Basidiomycota</taxon>
        <taxon>Agaricomycotina</taxon>
        <taxon>Agaricomycetes</taxon>
        <taxon>Cantharellales</taxon>
        <taxon>Tulasnellaceae</taxon>
        <taxon>Tulasnella</taxon>
    </lineage>
</organism>
<accession>A0A0C3QEN4</accession>
<reference evidence="2" key="2">
    <citation type="submission" date="2015-01" db="EMBL/GenBank/DDBJ databases">
        <title>Evolutionary Origins and Diversification of the Mycorrhizal Mutualists.</title>
        <authorList>
            <consortium name="DOE Joint Genome Institute"/>
            <consortium name="Mycorrhizal Genomics Consortium"/>
            <person name="Kohler A."/>
            <person name="Kuo A."/>
            <person name="Nagy L.G."/>
            <person name="Floudas D."/>
            <person name="Copeland A."/>
            <person name="Barry K.W."/>
            <person name="Cichocki N."/>
            <person name="Veneault-Fourrey C."/>
            <person name="LaButti K."/>
            <person name="Lindquist E.A."/>
            <person name="Lipzen A."/>
            <person name="Lundell T."/>
            <person name="Morin E."/>
            <person name="Murat C."/>
            <person name="Riley R."/>
            <person name="Ohm R."/>
            <person name="Sun H."/>
            <person name="Tunlid A."/>
            <person name="Henrissat B."/>
            <person name="Grigoriev I.V."/>
            <person name="Hibbett D.S."/>
            <person name="Martin F."/>
        </authorList>
    </citation>
    <scope>NUCLEOTIDE SEQUENCE [LARGE SCALE GENOMIC DNA]</scope>
    <source>
        <strain evidence="2">MUT 4182</strain>
    </source>
</reference>
<gene>
    <name evidence="1" type="ORF">M407DRAFT_26180</name>
</gene>
<dbReference type="AlphaFoldDB" id="A0A0C3QEN4"/>
<dbReference type="EMBL" id="KN823062">
    <property type="protein sequence ID" value="KIO24366.1"/>
    <property type="molecule type" value="Genomic_DNA"/>
</dbReference>
<dbReference type="Proteomes" id="UP000054248">
    <property type="component" value="Unassembled WGS sequence"/>
</dbReference>